<proteinExistence type="predicted"/>
<evidence type="ECO:0000313" key="1">
    <source>
        <dbReference type="EMBL" id="JAD89294.1"/>
    </source>
</evidence>
<organism evidence="1">
    <name type="scientific">Arundo donax</name>
    <name type="common">Giant reed</name>
    <name type="synonym">Donax arundinaceus</name>
    <dbReference type="NCBI Taxonomy" id="35708"/>
    <lineage>
        <taxon>Eukaryota</taxon>
        <taxon>Viridiplantae</taxon>
        <taxon>Streptophyta</taxon>
        <taxon>Embryophyta</taxon>
        <taxon>Tracheophyta</taxon>
        <taxon>Spermatophyta</taxon>
        <taxon>Magnoliopsida</taxon>
        <taxon>Liliopsida</taxon>
        <taxon>Poales</taxon>
        <taxon>Poaceae</taxon>
        <taxon>PACMAD clade</taxon>
        <taxon>Arundinoideae</taxon>
        <taxon>Arundineae</taxon>
        <taxon>Arundo</taxon>
    </lineage>
</organism>
<dbReference type="EMBL" id="GBRH01208601">
    <property type="protein sequence ID" value="JAD89294.1"/>
    <property type="molecule type" value="Transcribed_RNA"/>
</dbReference>
<reference evidence="1" key="1">
    <citation type="submission" date="2014-09" db="EMBL/GenBank/DDBJ databases">
        <authorList>
            <person name="Magalhaes I.L.F."/>
            <person name="Oliveira U."/>
            <person name="Santos F.R."/>
            <person name="Vidigal T.H.D.A."/>
            <person name="Brescovit A.D."/>
            <person name="Santos A.J."/>
        </authorList>
    </citation>
    <scope>NUCLEOTIDE SEQUENCE</scope>
    <source>
        <tissue evidence="1">Shoot tissue taken approximately 20 cm above the soil surface</tissue>
    </source>
</reference>
<reference evidence="1" key="2">
    <citation type="journal article" date="2015" name="Data Brief">
        <title>Shoot transcriptome of the giant reed, Arundo donax.</title>
        <authorList>
            <person name="Barrero R.A."/>
            <person name="Guerrero F.D."/>
            <person name="Moolhuijzen P."/>
            <person name="Goolsby J.A."/>
            <person name="Tidwell J."/>
            <person name="Bellgard S.E."/>
            <person name="Bellgard M.I."/>
        </authorList>
    </citation>
    <scope>NUCLEOTIDE SEQUENCE</scope>
    <source>
        <tissue evidence="1">Shoot tissue taken approximately 20 cm above the soil surface</tissue>
    </source>
</reference>
<name>A0A0A9DL32_ARUDO</name>
<accession>A0A0A9DL32</accession>
<sequence length="99" mass="10992">MKVPSTGASTPYNGSCQADRPHGVLGLSRAANRWQIVPASLRSDLFSRSACIQRNPYLQIGLMGEQISKCDVLFHQSILSLTEQNFPREETQLLISFVI</sequence>
<protein>
    <submittedName>
        <fullName evidence="1">Cl23743_1b</fullName>
    </submittedName>
</protein>
<dbReference type="AlphaFoldDB" id="A0A0A9DL32"/>